<keyword evidence="2" id="KW-0647">Proteasome</keyword>
<sequence length="163" mass="18761">MHILSSEKMLHDLPMYRQLLTLFITKELFHFNDLKEGLTVELATFDNLAQSEQELMLETMHKRITEHNIHVVAGYYARITMARLASLLMLPQTQMETQLCEMVTKKQIYARIDRPAGVISFVAPKSPSELLNDWSGDISQLLNLLEGSCHLIHKENMVHKIVS</sequence>
<evidence type="ECO:0000259" key="3">
    <source>
        <dbReference type="PROSITE" id="PS50250"/>
    </source>
</evidence>
<name>A0A7S4B3L0_CHRCT</name>
<dbReference type="AlphaFoldDB" id="A0A7S4B3L0"/>
<proteinExistence type="inferred from homology"/>
<dbReference type="EMBL" id="HBIZ01009233">
    <property type="protein sequence ID" value="CAE0752816.1"/>
    <property type="molecule type" value="Transcribed_RNA"/>
</dbReference>
<dbReference type="GO" id="GO:0005737">
    <property type="term" value="C:cytoplasm"/>
    <property type="evidence" value="ECO:0007669"/>
    <property type="project" value="TreeGrafter"/>
</dbReference>
<gene>
    <name evidence="4" type="ORF">PCAR00345_LOCUS5403</name>
</gene>
<dbReference type="Gene3D" id="1.10.10.10">
    <property type="entry name" value="Winged helix-like DNA-binding domain superfamily/Winged helix DNA-binding domain"/>
    <property type="match status" value="1"/>
</dbReference>
<evidence type="ECO:0000256" key="2">
    <source>
        <dbReference type="ARBA" id="ARBA00022942"/>
    </source>
</evidence>
<protein>
    <recommendedName>
        <fullName evidence="3">PCI domain-containing protein</fullName>
    </recommendedName>
</protein>
<organism evidence="4">
    <name type="scientific">Chrysotila carterae</name>
    <name type="common">Marine alga</name>
    <name type="synonym">Syracosphaera carterae</name>
    <dbReference type="NCBI Taxonomy" id="13221"/>
    <lineage>
        <taxon>Eukaryota</taxon>
        <taxon>Haptista</taxon>
        <taxon>Haptophyta</taxon>
        <taxon>Prymnesiophyceae</taxon>
        <taxon>Isochrysidales</taxon>
        <taxon>Isochrysidaceae</taxon>
        <taxon>Chrysotila</taxon>
    </lineage>
</organism>
<reference evidence="4" key="1">
    <citation type="submission" date="2021-01" db="EMBL/GenBank/DDBJ databases">
        <authorList>
            <person name="Corre E."/>
            <person name="Pelletier E."/>
            <person name="Niang G."/>
            <person name="Scheremetjew M."/>
            <person name="Finn R."/>
            <person name="Kale V."/>
            <person name="Holt S."/>
            <person name="Cochrane G."/>
            <person name="Meng A."/>
            <person name="Brown T."/>
            <person name="Cohen L."/>
        </authorList>
    </citation>
    <scope>NUCLEOTIDE SEQUENCE</scope>
    <source>
        <strain evidence="4">CCMP645</strain>
    </source>
</reference>
<feature type="domain" description="PCI" evidence="3">
    <location>
        <begin position="1"/>
        <end position="126"/>
    </location>
</feature>
<dbReference type="PANTHER" id="PTHR10855">
    <property type="entry name" value="26S PROTEASOME NON-ATPASE REGULATORY SUBUNIT 12/COP9 SIGNALOSOME COMPLEX SUBUNIT 4"/>
    <property type="match status" value="1"/>
</dbReference>
<dbReference type="SMART" id="SM00088">
    <property type="entry name" value="PINT"/>
    <property type="match status" value="1"/>
</dbReference>
<evidence type="ECO:0000256" key="1">
    <source>
        <dbReference type="ARBA" id="ARBA00006397"/>
    </source>
</evidence>
<dbReference type="InterPro" id="IPR040134">
    <property type="entry name" value="PSMD12/CSN4"/>
</dbReference>
<dbReference type="InterPro" id="IPR000717">
    <property type="entry name" value="PCI_dom"/>
</dbReference>
<dbReference type="InterPro" id="IPR040896">
    <property type="entry name" value="RPN5_C"/>
</dbReference>
<dbReference type="InterPro" id="IPR036388">
    <property type="entry name" value="WH-like_DNA-bd_sf"/>
</dbReference>
<dbReference type="Pfam" id="PF18098">
    <property type="entry name" value="RPN5_C"/>
    <property type="match status" value="1"/>
</dbReference>
<dbReference type="GO" id="GO:0005634">
    <property type="term" value="C:nucleus"/>
    <property type="evidence" value="ECO:0007669"/>
    <property type="project" value="UniProtKB-ARBA"/>
</dbReference>
<comment type="similarity">
    <text evidence="1">Belongs to the proteasome subunit p55 family.</text>
</comment>
<dbReference type="FunFam" id="1.10.10.10:FF:000070">
    <property type="entry name" value="26S proteasome non-ATPase regulatory subunit 12"/>
    <property type="match status" value="1"/>
</dbReference>
<dbReference type="GO" id="GO:0008541">
    <property type="term" value="C:proteasome regulatory particle, lid subcomplex"/>
    <property type="evidence" value="ECO:0007669"/>
    <property type="project" value="TreeGrafter"/>
</dbReference>
<dbReference type="InterPro" id="IPR036390">
    <property type="entry name" value="WH_DNA-bd_sf"/>
</dbReference>
<evidence type="ECO:0000313" key="4">
    <source>
        <dbReference type="EMBL" id="CAE0752816.1"/>
    </source>
</evidence>
<dbReference type="Pfam" id="PF01399">
    <property type="entry name" value="PCI"/>
    <property type="match status" value="1"/>
</dbReference>
<dbReference type="SUPFAM" id="SSF46785">
    <property type="entry name" value="Winged helix' DNA-binding domain"/>
    <property type="match status" value="1"/>
</dbReference>
<accession>A0A7S4B3L0</accession>
<dbReference type="PROSITE" id="PS50250">
    <property type="entry name" value="PCI"/>
    <property type="match status" value="1"/>
</dbReference>
<dbReference type="PANTHER" id="PTHR10855:SF1">
    <property type="entry name" value="26S PROTEASOME NON-ATPASE REGULATORY SUBUNIT 12"/>
    <property type="match status" value="1"/>
</dbReference>